<feature type="region of interest" description="Disordered" evidence="1">
    <location>
        <begin position="230"/>
        <end position="302"/>
    </location>
</feature>
<protein>
    <submittedName>
        <fullName evidence="2">Uncharacterized protein</fullName>
    </submittedName>
</protein>
<sequence length="302" mass="34148">MENRGRHRIGISQNQPHINADVAPQKYNGTEGLLQENARRMVVLPVLNYHVFRYRVKALRAQLENEHEEWTLLLREKHELKKWLAAAAEAERNDRAGDEALLQRLKRDLKRTKVNVGRPSCSDGKRTIPQNVMRNQLEDLECARAVAVKVRQSLKVDLAETLTSLEEANRTKHDAEQKEQVSLMSERELKRNQLKDQLAELTTKLESVESMGDASSNLLAKRTELKVKELESKLEPDQKATTKPALSQEGTEQQFGKGVGSDPEEEGTGEELALKRQAAIQGELENSTSDNSDSEQDTYSSD</sequence>
<keyword evidence="3" id="KW-1185">Reference proteome</keyword>
<reference evidence="2" key="2">
    <citation type="submission" date="2021-08" db="EMBL/GenBank/DDBJ databases">
        <authorList>
            <person name="Eriksson T."/>
        </authorList>
    </citation>
    <scope>NUCLEOTIDE SEQUENCE</scope>
    <source>
        <strain evidence="2">Stoneville</strain>
        <tissue evidence="2">Whole head</tissue>
    </source>
</reference>
<feature type="region of interest" description="Disordered" evidence="1">
    <location>
        <begin position="169"/>
        <end position="188"/>
    </location>
</feature>
<feature type="compositionally biased region" description="Polar residues" evidence="1">
    <location>
        <begin position="284"/>
        <end position="302"/>
    </location>
</feature>
<reference evidence="2" key="1">
    <citation type="journal article" date="2020" name="J Insects Food Feed">
        <title>The yellow mealworm (Tenebrio molitor) genome: a resource for the emerging insects as food and feed industry.</title>
        <authorList>
            <person name="Eriksson T."/>
            <person name="Andere A."/>
            <person name="Kelstrup H."/>
            <person name="Emery V."/>
            <person name="Picard C."/>
        </authorList>
    </citation>
    <scope>NUCLEOTIDE SEQUENCE</scope>
    <source>
        <strain evidence="2">Stoneville</strain>
        <tissue evidence="2">Whole head</tissue>
    </source>
</reference>
<name>A0A8J6HG51_TENMO</name>
<accession>A0A8J6HG51</accession>
<proteinExistence type="predicted"/>
<dbReference type="Proteomes" id="UP000719412">
    <property type="component" value="Unassembled WGS sequence"/>
</dbReference>
<evidence type="ECO:0000256" key="1">
    <source>
        <dbReference type="SAM" id="MobiDB-lite"/>
    </source>
</evidence>
<feature type="compositionally biased region" description="Polar residues" evidence="1">
    <location>
        <begin position="241"/>
        <end position="254"/>
    </location>
</feature>
<evidence type="ECO:0000313" key="3">
    <source>
        <dbReference type="Proteomes" id="UP000719412"/>
    </source>
</evidence>
<organism evidence="2 3">
    <name type="scientific">Tenebrio molitor</name>
    <name type="common">Yellow mealworm beetle</name>
    <dbReference type="NCBI Taxonomy" id="7067"/>
    <lineage>
        <taxon>Eukaryota</taxon>
        <taxon>Metazoa</taxon>
        <taxon>Ecdysozoa</taxon>
        <taxon>Arthropoda</taxon>
        <taxon>Hexapoda</taxon>
        <taxon>Insecta</taxon>
        <taxon>Pterygota</taxon>
        <taxon>Neoptera</taxon>
        <taxon>Endopterygota</taxon>
        <taxon>Coleoptera</taxon>
        <taxon>Polyphaga</taxon>
        <taxon>Cucujiformia</taxon>
        <taxon>Tenebrionidae</taxon>
        <taxon>Tenebrio</taxon>
    </lineage>
</organism>
<evidence type="ECO:0000313" key="2">
    <source>
        <dbReference type="EMBL" id="KAH0813536.1"/>
    </source>
</evidence>
<comment type="caution">
    <text evidence="2">The sequence shown here is derived from an EMBL/GenBank/DDBJ whole genome shotgun (WGS) entry which is preliminary data.</text>
</comment>
<dbReference type="AlphaFoldDB" id="A0A8J6HG51"/>
<feature type="compositionally biased region" description="Basic and acidic residues" evidence="1">
    <location>
        <begin position="230"/>
        <end position="240"/>
    </location>
</feature>
<gene>
    <name evidence="2" type="ORF">GEV33_009253</name>
</gene>
<dbReference type="EMBL" id="JABDTM020025187">
    <property type="protein sequence ID" value="KAH0813536.1"/>
    <property type="molecule type" value="Genomic_DNA"/>
</dbReference>